<evidence type="ECO:0000256" key="2">
    <source>
        <dbReference type="ARBA" id="ARBA00022670"/>
    </source>
</evidence>
<evidence type="ECO:0000313" key="5">
    <source>
        <dbReference type="EMBL" id="MCL1142289.1"/>
    </source>
</evidence>
<dbReference type="Pfam" id="PF08014">
    <property type="entry name" value="MATCAP"/>
    <property type="match status" value="1"/>
</dbReference>
<dbReference type="EMBL" id="JAKIKP010000003">
    <property type="protein sequence ID" value="MCL1142289.1"/>
    <property type="molecule type" value="Genomic_DNA"/>
</dbReference>
<accession>A0A9X1ZH90</accession>
<dbReference type="PANTHER" id="PTHR31817:SF0">
    <property type="entry name" value="CHROMOSOME UNDETERMINED SCAFFOLD_67, WHOLE GENOME SHOTGUN SEQUENCE"/>
    <property type="match status" value="1"/>
</dbReference>
<keyword evidence="6" id="KW-1185">Reference proteome</keyword>
<dbReference type="GO" id="GO:0080164">
    <property type="term" value="P:regulation of nitric oxide metabolic process"/>
    <property type="evidence" value="ECO:0007669"/>
    <property type="project" value="TreeGrafter"/>
</dbReference>
<keyword evidence="3" id="KW-0378">Hydrolase</keyword>
<dbReference type="GO" id="GO:0006508">
    <property type="term" value="P:proteolysis"/>
    <property type="evidence" value="ECO:0007669"/>
    <property type="project" value="UniProtKB-KW"/>
</dbReference>
<protein>
    <submittedName>
        <fullName evidence="5">Flavohemoglobin expression-modulating QEGLA motif protein</fullName>
    </submittedName>
</protein>
<evidence type="ECO:0000256" key="3">
    <source>
        <dbReference type="ARBA" id="ARBA00022801"/>
    </source>
</evidence>
<evidence type="ECO:0000256" key="4">
    <source>
        <dbReference type="ARBA" id="ARBA00023049"/>
    </source>
</evidence>
<dbReference type="RefSeq" id="WP_248994965.1">
    <property type="nucleotide sequence ID" value="NZ_JAKIKP010000003.1"/>
</dbReference>
<dbReference type="InterPro" id="IPR012656">
    <property type="entry name" value="CHP02421_QEGLA"/>
</dbReference>
<comment type="cofactor">
    <cofactor evidence="1">
        <name>Zn(2+)</name>
        <dbReference type="ChEBI" id="CHEBI:29105"/>
    </cofactor>
</comment>
<dbReference type="Proteomes" id="UP001139333">
    <property type="component" value="Unassembled WGS sequence"/>
</dbReference>
<dbReference type="AlphaFoldDB" id="A0A9X1ZH90"/>
<gene>
    <name evidence="5" type="ORF">L2672_06225</name>
</gene>
<dbReference type="InterPro" id="IPR012548">
    <property type="entry name" value="MATCAP"/>
</dbReference>
<proteinExistence type="predicted"/>
<evidence type="ECO:0000313" key="6">
    <source>
        <dbReference type="Proteomes" id="UP001139333"/>
    </source>
</evidence>
<keyword evidence="2" id="KW-0645">Protease</keyword>
<organism evidence="5 6">
    <name type="scientific">Shewanella gaetbuli</name>
    <dbReference type="NCBI Taxonomy" id="220752"/>
    <lineage>
        <taxon>Bacteria</taxon>
        <taxon>Pseudomonadati</taxon>
        <taxon>Pseudomonadota</taxon>
        <taxon>Gammaproteobacteria</taxon>
        <taxon>Alteromonadales</taxon>
        <taxon>Shewanellaceae</taxon>
        <taxon>Shewanella</taxon>
    </lineage>
</organism>
<dbReference type="PANTHER" id="PTHR31817">
    <property type="match status" value="1"/>
</dbReference>
<sequence>MPNALTRYQQDIRYFSDELIRIQTPIKILDSIKWPREIEDTFLSKQQKQLPEISPDFYQNIPVSFNRESIQQSLKDLRLAIQKRLGKKDPLGNILIANVEQYLIVVDMLNNRGTPTFGKLSQELYGSASHKLHNDRHTLKQLGDRLSHIFSLPAARHMNKQHPKVITAQQAVDHLSNRLVNYFHDDEIHVTLSDGIVSDAAVGGDTVKINTRAMFSESDLNVYEVHEGWVHVGTTLNGRAQPHATWLSVGSPRVTASQEGLAVLMEMLTLSSNPGRARRISDRVSAVHMAEQGADFIEVYRYFRNLHLSSKDSYRVTQRVFRGGMVQGGSFFTKDISYVRGYVENINFIRSAITTGLPELIPMLFLGKLAIEDIPVLFQAYQQGIIAGPKYLPPMFADISGLYAWFGFASGIGNIDLKGVQRHFARSFSKVSVNTPEAELFEDAEFDNNSD</sequence>
<evidence type="ECO:0000256" key="1">
    <source>
        <dbReference type="ARBA" id="ARBA00001947"/>
    </source>
</evidence>
<dbReference type="SMART" id="SM01154">
    <property type="entry name" value="DUF1704"/>
    <property type="match status" value="1"/>
</dbReference>
<comment type="caution">
    <text evidence="5">The sequence shown here is derived from an EMBL/GenBank/DDBJ whole genome shotgun (WGS) entry which is preliminary data.</text>
</comment>
<dbReference type="NCBIfam" id="TIGR02421">
    <property type="entry name" value="QEGLA"/>
    <property type="match status" value="1"/>
</dbReference>
<dbReference type="GO" id="GO:0008237">
    <property type="term" value="F:metallopeptidase activity"/>
    <property type="evidence" value="ECO:0007669"/>
    <property type="project" value="UniProtKB-KW"/>
</dbReference>
<name>A0A9X1ZH90_9GAMM</name>
<keyword evidence="4" id="KW-0482">Metalloprotease</keyword>
<reference evidence="5" key="1">
    <citation type="submission" date="2022-01" db="EMBL/GenBank/DDBJ databases">
        <title>Whole genome-based taxonomy of the Shewanellaceae.</title>
        <authorList>
            <person name="Martin-Rodriguez A.J."/>
        </authorList>
    </citation>
    <scope>NUCLEOTIDE SEQUENCE</scope>
    <source>
        <strain evidence="5">DSM 16422</strain>
    </source>
</reference>